<comment type="caution">
    <text evidence="3">The sequence shown here is derived from an EMBL/GenBank/DDBJ whole genome shotgun (WGS) entry which is preliminary data.</text>
</comment>
<evidence type="ECO:0000313" key="3">
    <source>
        <dbReference type="EMBL" id="KAF2431044.1"/>
    </source>
</evidence>
<dbReference type="EMBL" id="MU007034">
    <property type="protein sequence ID" value="KAF2431044.1"/>
    <property type="molecule type" value="Genomic_DNA"/>
</dbReference>
<feature type="region of interest" description="Disordered" evidence="1">
    <location>
        <begin position="20"/>
        <end position="49"/>
    </location>
</feature>
<sequence>MRSSTLLQLALASIVAAAPTPQVATSTPPATPPPTTPAAPGTAAPAPGGLPAGLPAGLAGLIPPGLDLSSILGPGTDLASLIPPGLDIGALLNGALGPDANADTVVAGYKSVTEKNNALVKAIEAIPATGDATAALNDVLAKAKNVNTALKTAGTAAGGIQIVGLGGSIGLGQPGDEVTASFAKAADALVAKKDAIIKAGQKAQFLEVGKSLKADVDAWTKAINAKLPSMSLPSAELSTQASLAAADKIIAAFT</sequence>
<evidence type="ECO:0000256" key="1">
    <source>
        <dbReference type="SAM" id="MobiDB-lite"/>
    </source>
</evidence>
<feature type="signal peptide" evidence="2">
    <location>
        <begin position="1"/>
        <end position="17"/>
    </location>
</feature>
<evidence type="ECO:0000313" key="4">
    <source>
        <dbReference type="Proteomes" id="UP000800235"/>
    </source>
</evidence>
<accession>A0A9P4TY45</accession>
<protein>
    <submittedName>
        <fullName evidence="3">Uncharacterized protein</fullName>
    </submittedName>
</protein>
<gene>
    <name evidence="3" type="ORF">EJ08DRAFT_196883</name>
</gene>
<feature type="compositionally biased region" description="Low complexity" evidence="1">
    <location>
        <begin position="38"/>
        <end position="49"/>
    </location>
</feature>
<evidence type="ECO:0000256" key="2">
    <source>
        <dbReference type="SAM" id="SignalP"/>
    </source>
</evidence>
<dbReference type="Proteomes" id="UP000800235">
    <property type="component" value="Unassembled WGS sequence"/>
</dbReference>
<feature type="chain" id="PRO_5040464994" evidence="2">
    <location>
        <begin position="18"/>
        <end position="254"/>
    </location>
</feature>
<organism evidence="3 4">
    <name type="scientific">Tothia fuscella</name>
    <dbReference type="NCBI Taxonomy" id="1048955"/>
    <lineage>
        <taxon>Eukaryota</taxon>
        <taxon>Fungi</taxon>
        <taxon>Dikarya</taxon>
        <taxon>Ascomycota</taxon>
        <taxon>Pezizomycotina</taxon>
        <taxon>Dothideomycetes</taxon>
        <taxon>Pleosporomycetidae</taxon>
        <taxon>Venturiales</taxon>
        <taxon>Cylindrosympodiaceae</taxon>
        <taxon>Tothia</taxon>
    </lineage>
</organism>
<dbReference type="AlphaFoldDB" id="A0A9P4TY45"/>
<reference evidence="3" key="1">
    <citation type="journal article" date="2020" name="Stud. Mycol.">
        <title>101 Dothideomycetes genomes: a test case for predicting lifestyles and emergence of pathogens.</title>
        <authorList>
            <person name="Haridas S."/>
            <person name="Albert R."/>
            <person name="Binder M."/>
            <person name="Bloem J."/>
            <person name="Labutti K."/>
            <person name="Salamov A."/>
            <person name="Andreopoulos B."/>
            <person name="Baker S."/>
            <person name="Barry K."/>
            <person name="Bills G."/>
            <person name="Bluhm B."/>
            <person name="Cannon C."/>
            <person name="Castanera R."/>
            <person name="Culley D."/>
            <person name="Daum C."/>
            <person name="Ezra D."/>
            <person name="Gonzalez J."/>
            <person name="Henrissat B."/>
            <person name="Kuo A."/>
            <person name="Liang C."/>
            <person name="Lipzen A."/>
            <person name="Lutzoni F."/>
            <person name="Magnuson J."/>
            <person name="Mondo S."/>
            <person name="Nolan M."/>
            <person name="Ohm R."/>
            <person name="Pangilinan J."/>
            <person name="Park H.-J."/>
            <person name="Ramirez L."/>
            <person name="Alfaro M."/>
            <person name="Sun H."/>
            <person name="Tritt A."/>
            <person name="Yoshinaga Y."/>
            <person name="Zwiers L.-H."/>
            <person name="Turgeon B."/>
            <person name="Goodwin S."/>
            <person name="Spatafora J."/>
            <person name="Crous P."/>
            <person name="Grigoriev I."/>
        </authorList>
    </citation>
    <scope>NUCLEOTIDE SEQUENCE</scope>
    <source>
        <strain evidence="3">CBS 130266</strain>
    </source>
</reference>
<keyword evidence="4" id="KW-1185">Reference proteome</keyword>
<proteinExistence type="predicted"/>
<keyword evidence="2" id="KW-0732">Signal</keyword>
<name>A0A9P4TY45_9PEZI</name>